<dbReference type="HAMAP" id="MF_04144">
    <property type="entry name" value="TERL_LAMBDA"/>
    <property type="match status" value="1"/>
</dbReference>
<sequence>MTPTATEGLEQFSNTAGVARALKRAARHLVPPAPLKPSVWAEANVRIPAGNAIPGPIRFDNAPYQREPMDMATHPGCYRISLMWGAQVGKTQLALCLQGYGIAHEPRSQMMMQPSQGDLTTWLETKFNPMVSANPVLENLLAKPRSHEGVNNQRMKSYPGGFLMFAWAGSTKTMRGRSAPWIVADEVDGYSGTDEGDEVELLWQRAATFGDQRLLVEISTPTIKGESRIEAAYEMGDQRRFYVACPHCDHHQALDWHQVTWDKDEDGNHYPDTAAYVCKHCGAMWNDGERIAAIRTAEQVGAGWKSAKPFRGHASYHLNELYSCFRRLRDIVQSFLDKKAKGDLQSFINVSLAETWEEQGEQAEAHVLMERAETFRAPVPAGGVVLTAGIDMQQDRLEVETVAWGYGNESWSVDYTVLWGDTLQDEVWRDLDDYLATTWTHETGAQLGIVAACLDTGGNAGYTQRAYEYARGKTGRRLFAIKGVPGWDRPVVTAPSRKKTGRGQRKVDLFSVGVDEAKLTIMRRLAVAEPGPGYCHIPADREAEWFHQLTAEKLVTKYLKGVPKREWHQTRPRNEALDCRVYAYAALKIASPNLKRHAARLAEYEKPDDVEERDAHEPVIDALREPPPAEPEPRKRKTRRKATRPRKNFVNHW</sequence>
<evidence type="ECO:0000259" key="3">
    <source>
        <dbReference type="Pfam" id="PF20454"/>
    </source>
</evidence>
<dbReference type="SUPFAM" id="SSF57783">
    <property type="entry name" value="Zinc beta-ribbon"/>
    <property type="match status" value="1"/>
</dbReference>
<dbReference type="EMBL" id="VTPY01000001">
    <property type="protein sequence ID" value="KAA0014421.1"/>
    <property type="molecule type" value="Genomic_DNA"/>
</dbReference>
<dbReference type="Gene3D" id="3.40.50.300">
    <property type="entry name" value="P-loop containing nucleotide triphosphate hydrolases"/>
    <property type="match status" value="1"/>
</dbReference>
<feature type="domain" description="Terminase large subunit GpA endonuclease" evidence="3">
    <location>
        <begin position="313"/>
        <end position="593"/>
    </location>
</feature>
<dbReference type="GO" id="GO:0016887">
    <property type="term" value="F:ATP hydrolysis activity"/>
    <property type="evidence" value="ECO:0007669"/>
    <property type="project" value="InterPro"/>
</dbReference>
<dbReference type="GO" id="GO:0005524">
    <property type="term" value="F:ATP binding"/>
    <property type="evidence" value="ECO:0007669"/>
    <property type="project" value="InterPro"/>
</dbReference>
<dbReference type="AlphaFoldDB" id="A0A7V7KJM9"/>
<dbReference type="GO" id="GO:0004519">
    <property type="term" value="F:endonuclease activity"/>
    <property type="evidence" value="ECO:0007669"/>
    <property type="project" value="InterPro"/>
</dbReference>
<comment type="caution">
    <text evidence="4">The sequence shown here is derived from an EMBL/GenBank/DDBJ whole genome shotgun (WGS) entry which is preliminary data.</text>
</comment>
<organism evidence="4 5">
    <name type="scientific">Billgrantia pellis</name>
    <dbReference type="NCBI Taxonomy" id="2606936"/>
    <lineage>
        <taxon>Bacteria</taxon>
        <taxon>Pseudomonadati</taxon>
        <taxon>Pseudomonadota</taxon>
        <taxon>Gammaproteobacteria</taxon>
        <taxon>Oceanospirillales</taxon>
        <taxon>Halomonadaceae</taxon>
        <taxon>Billgrantia</taxon>
    </lineage>
</organism>
<protein>
    <submittedName>
        <fullName evidence="4">Phage terminase large subunit family protein</fullName>
    </submittedName>
</protein>
<accession>A0A7V7KJM9</accession>
<evidence type="ECO:0000256" key="1">
    <source>
        <dbReference type="SAM" id="MobiDB-lite"/>
    </source>
</evidence>
<feature type="compositionally biased region" description="Basic and acidic residues" evidence="1">
    <location>
        <begin position="605"/>
        <end position="624"/>
    </location>
</feature>
<dbReference type="RefSeq" id="WP_149326631.1">
    <property type="nucleotide sequence ID" value="NZ_VTPY01000001.1"/>
</dbReference>
<feature type="domain" description="Phage terminase large subunit GpA ATPase" evidence="2">
    <location>
        <begin position="52"/>
        <end position="298"/>
    </location>
</feature>
<feature type="region of interest" description="Disordered" evidence="1">
    <location>
        <begin position="605"/>
        <end position="653"/>
    </location>
</feature>
<gene>
    <name evidence="4" type="ORF">F0A17_01870</name>
</gene>
<dbReference type="InterPro" id="IPR046454">
    <property type="entry name" value="GpA_endonuclease"/>
</dbReference>
<name>A0A7V7KJM9_9GAMM</name>
<keyword evidence="5" id="KW-1185">Reference proteome</keyword>
<evidence type="ECO:0000259" key="2">
    <source>
        <dbReference type="Pfam" id="PF05876"/>
    </source>
</evidence>
<dbReference type="Pfam" id="PF05876">
    <property type="entry name" value="GpA_ATPase"/>
    <property type="match status" value="1"/>
</dbReference>
<dbReference type="Pfam" id="PF20454">
    <property type="entry name" value="GpA_nuclease"/>
    <property type="match status" value="1"/>
</dbReference>
<dbReference type="Proteomes" id="UP000486760">
    <property type="component" value="Unassembled WGS sequence"/>
</dbReference>
<proteinExistence type="inferred from homology"/>
<dbReference type="InterPro" id="IPR046453">
    <property type="entry name" value="GpA_ATPase"/>
</dbReference>
<evidence type="ECO:0000313" key="5">
    <source>
        <dbReference type="Proteomes" id="UP000486760"/>
    </source>
</evidence>
<feature type="compositionally biased region" description="Basic residues" evidence="1">
    <location>
        <begin position="634"/>
        <end position="653"/>
    </location>
</feature>
<evidence type="ECO:0000313" key="4">
    <source>
        <dbReference type="EMBL" id="KAA0014421.1"/>
    </source>
</evidence>
<dbReference type="InterPro" id="IPR008866">
    <property type="entry name" value="Phage_lambda_GpA-like"/>
</dbReference>
<reference evidence="4 5" key="1">
    <citation type="submission" date="2019-08" db="EMBL/GenBank/DDBJ databases">
        <title>Bioinformatics analysis of the strain L3 and L5.</title>
        <authorList>
            <person name="Li X."/>
        </authorList>
    </citation>
    <scope>NUCLEOTIDE SEQUENCE [LARGE SCALE GENOMIC DNA]</scope>
    <source>
        <strain evidence="4 5">L5</strain>
    </source>
</reference>
<dbReference type="InterPro" id="IPR027417">
    <property type="entry name" value="P-loop_NTPase"/>
</dbReference>